<keyword evidence="2" id="KW-1185">Reference proteome</keyword>
<sequence length="78" mass="8655">MDGVPMRIEARVLVGDHARLSLWLLAPAGTIGDAARCRMGKGPWGWLSRAAGNRHWVSPKWVCWDFNITGLQKDNVKG</sequence>
<organism evidence="1 2">
    <name type="scientific">Hibiscus sabdariffa</name>
    <name type="common">roselle</name>
    <dbReference type="NCBI Taxonomy" id="183260"/>
    <lineage>
        <taxon>Eukaryota</taxon>
        <taxon>Viridiplantae</taxon>
        <taxon>Streptophyta</taxon>
        <taxon>Embryophyta</taxon>
        <taxon>Tracheophyta</taxon>
        <taxon>Spermatophyta</taxon>
        <taxon>Magnoliopsida</taxon>
        <taxon>eudicotyledons</taxon>
        <taxon>Gunneridae</taxon>
        <taxon>Pentapetalae</taxon>
        <taxon>rosids</taxon>
        <taxon>malvids</taxon>
        <taxon>Malvales</taxon>
        <taxon>Malvaceae</taxon>
        <taxon>Malvoideae</taxon>
        <taxon>Hibiscus</taxon>
    </lineage>
</organism>
<evidence type="ECO:0000313" key="2">
    <source>
        <dbReference type="Proteomes" id="UP001472677"/>
    </source>
</evidence>
<dbReference type="Proteomes" id="UP001472677">
    <property type="component" value="Unassembled WGS sequence"/>
</dbReference>
<gene>
    <name evidence="1" type="ORF">V6N12_051261</name>
</gene>
<evidence type="ECO:0000313" key="1">
    <source>
        <dbReference type="EMBL" id="KAK8601428.1"/>
    </source>
</evidence>
<comment type="caution">
    <text evidence="1">The sequence shown here is derived from an EMBL/GenBank/DDBJ whole genome shotgun (WGS) entry which is preliminary data.</text>
</comment>
<protein>
    <submittedName>
        <fullName evidence="1">Uncharacterized protein</fullName>
    </submittedName>
</protein>
<proteinExistence type="predicted"/>
<accession>A0ABR2GEX8</accession>
<reference evidence="1 2" key="1">
    <citation type="journal article" date="2024" name="G3 (Bethesda)">
        <title>Genome assembly of Hibiscus sabdariffa L. provides insights into metabolisms of medicinal natural products.</title>
        <authorList>
            <person name="Kim T."/>
        </authorList>
    </citation>
    <scope>NUCLEOTIDE SEQUENCE [LARGE SCALE GENOMIC DNA]</scope>
    <source>
        <strain evidence="1">TK-2024</strain>
        <tissue evidence="1">Old leaves</tissue>
    </source>
</reference>
<name>A0ABR2GEX8_9ROSI</name>
<dbReference type="EMBL" id="JBBPBM010000001">
    <property type="protein sequence ID" value="KAK8601428.1"/>
    <property type="molecule type" value="Genomic_DNA"/>
</dbReference>